<keyword evidence="3" id="KW-1185">Reference proteome</keyword>
<evidence type="ECO:0000313" key="3">
    <source>
        <dbReference type="Proteomes" id="UP001058860"/>
    </source>
</evidence>
<dbReference type="InterPro" id="IPR025159">
    <property type="entry name" value="AbiEi_N"/>
</dbReference>
<dbReference type="RefSeq" id="WP_353866050.1">
    <property type="nucleotide sequence ID" value="NZ_CP088295.1"/>
</dbReference>
<feature type="domain" description="AbiEi antitoxin N-terminal" evidence="1">
    <location>
        <begin position="17"/>
        <end position="55"/>
    </location>
</feature>
<gene>
    <name evidence="2" type="ORF">LRS13_08820</name>
</gene>
<dbReference type="EMBL" id="CP088295">
    <property type="protein sequence ID" value="UUY05604.1"/>
    <property type="molecule type" value="Genomic_DNA"/>
</dbReference>
<dbReference type="Pfam" id="PF13338">
    <property type="entry name" value="AbiEi_4"/>
    <property type="match status" value="1"/>
</dbReference>
<evidence type="ECO:0000259" key="1">
    <source>
        <dbReference type="Pfam" id="PF13338"/>
    </source>
</evidence>
<sequence length="204" mass="22450">MPSHAPEPLELLRQRFDGRPFRTAEAIDAGVSRTTLHRLKQRGELVALARGVLQFADAGMGMLSDLAVVSARVPHGTICLNSALTYWDLTDEIPAEIHLAVPRGARRPSIVAPPTRVHVFDAETFSVGRQQVSTDADEPFWIYSAERSIVDAMRMSRWVGRDVALHALRRYVNRSGAQAARLTELSRELGGGPTMSRALEALLS</sequence>
<accession>A0ABY5PLP0</accession>
<organism evidence="2 3">
    <name type="scientific">Svornostia abyssi</name>
    <dbReference type="NCBI Taxonomy" id="2898438"/>
    <lineage>
        <taxon>Bacteria</taxon>
        <taxon>Bacillati</taxon>
        <taxon>Actinomycetota</taxon>
        <taxon>Thermoleophilia</taxon>
        <taxon>Solirubrobacterales</taxon>
        <taxon>Baekduiaceae</taxon>
        <taxon>Svornostia</taxon>
    </lineage>
</organism>
<proteinExistence type="predicted"/>
<name>A0ABY5PLP0_9ACTN</name>
<protein>
    <submittedName>
        <fullName evidence="2">Type IV toxin-antitoxin system AbiEi family antitoxin domain-containing protein</fullName>
    </submittedName>
</protein>
<evidence type="ECO:0000313" key="2">
    <source>
        <dbReference type="EMBL" id="UUY05604.1"/>
    </source>
</evidence>
<reference evidence="3" key="1">
    <citation type="submission" date="2021-11" db="EMBL/GenBank/DDBJ databases">
        <title>Cultivation dependent microbiological survey of springs from the worlds oldest radium mine currently devoted to the extraction of radon-saturated water.</title>
        <authorList>
            <person name="Kapinusova G."/>
            <person name="Smrhova T."/>
            <person name="Strejcek M."/>
            <person name="Suman J."/>
            <person name="Jani K."/>
            <person name="Pajer P."/>
            <person name="Uhlik O."/>
        </authorList>
    </citation>
    <scope>NUCLEOTIDE SEQUENCE [LARGE SCALE GENOMIC DNA]</scope>
    <source>
        <strain evidence="3">J379</strain>
    </source>
</reference>
<dbReference type="Proteomes" id="UP001058860">
    <property type="component" value="Chromosome"/>
</dbReference>